<dbReference type="SMART" id="SM00646">
    <property type="entry name" value="Ami_3"/>
    <property type="match status" value="1"/>
</dbReference>
<dbReference type="Proteomes" id="UP000324065">
    <property type="component" value="Unassembled WGS sequence"/>
</dbReference>
<dbReference type="AlphaFoldDB" id="A0A5M6IB00"/>
<name>A0A5M6IB00_9PROT</name>
<keyword evidence="3" id="KW-1185">Reference proteome</keyword>
<dbReference type="Gene3D" id="3.40.630.40">
    <property type="entry name" value="Zn-dependent exopeptidases"/>
    <property type="match status" value="1"/>
</dbReference>
<proteinExistence type="predicted"/>
<dbReference type="GO" id="GO:0008745">
    <property type="term" value="F:N-acetylmuramoyl-L-alanine amidase activity"/>
    <property type="evidence" value="ECO:0007669"/>
    <property type="project" value="InterPro"/>
</dbReference>
<dbReference type="EMBL" id="VWPJ01000009">
    <property type="protein sequence ID" value="KAA5605403.1"/>
    <property type="molecule type" value="Genomic_DNA"/>
</dbReference>
<comment type="caution">
    <text evidence="2">The sequence shown here is derived from an EMBL/GenBank/DDBJ whole genome shotgun (WGS) entry which is preliminary data.</text>
</comment>
<evidence type="ECO:0000259" key="1">
    <source>
        <dbReference type="SMART" id="SM00646"/>
    </source>
</evidence>
<dbReference type="SUPFAM" id="SSF53187">
    <property type="entry name" value="Zn-dependent exopeptidases"/>
    <property type="match status" value="1"/>
</dbReference>
<dbReference type="RefSeq" id="WP_150062453.1">
    <property type="nucleotide sequence ID" value="NZ_JACHII010000019.1"/>
</dbReference>
<reference evidence="2 3" key="1">
    <citation type="submission" date="2019-09" db="EMBL/GenBank/DDBJ databases">
        <title>Genome sequence of Roseospira marina, one of the more divergent members of the non-sulfur purple photosynthetic bacterial family, the Rhodospirillaceae.</title>
        <authorList>
            <person name="Meyer T."/>
            <person name="Kyndt J."/>
        </authorList>
    </citation>
    <scope>NUCLEOTIDE SEQUENCE [LARGE SCALE GENOMIC DNA]</scope>
    <source>
        <strain evidence="2 3">DSM 15113</strain>
    </source>
</reference>
<dbReference type="Pfam" id="PF01520">
    <property type="entry name" value="Amidase_3"/>
    <property type="match status" value="1"/>
</dbReference>
<organism evidence="2 3">
    <name type="scientific">Roseospira marina</name>
    <dbReference type="NCBI Taxonomy" id="140057"/>
    <lineage>
        <taxon>Bacteria</taxon>
        <taxon>Pseudomonadati</taxon>
        <taxon>Pseudomonadota</taxon>
        <taxon>Alphaproteobacteria</taxon>
        <taxon>Rhodospirillales</taxon>
        <taxon>Rhodospirillaceae</taxon>
        <taxon>Roseospira</taxon>
    </lineage>
</organism>
<evidence type="ECO:0000313" key="3">
    <source>
        <dbReference type="Proteomes" id="UP000324065"/>
    </source>
</evidence>
<dbReference type="GO" id="GO:0009253">
    <property type="term" value="P:peptidoglycan catabolic process"/>
    <property type="evidence" value="ECO:0007669"/>
    <property type="project" value="InterPro"/>
</dbReference>
<sequence>MKKLALVVGHTRARPGAFAVAPIGQSENTWNTDLATTMKAIADTDADAGHPGAVSVSIFTRDDGGVVGAYRRARQWGADAALELHFNAAMPAATGTETLYLTPASQGFAAVIQAATVAALGLRDRGIKTPHAASGGRGAANLSQMGARPSILTEPFFGSNPGDCAAAHTRKRRLAAAQIRAAGHYLNALYDGDPDDVATLPVALNGRGAPARWTIHPPDAPRRVRAFGARKP</sequence>
<dbReference type="CDD" id="cd02696">
    <property type="entry name" value="MurNAc-LAA"/>
    <property type="match status" value="1"/>
</dbReference>
<accession>A0A5M6IB00</accession>
<protein>
    <submittedName>
        <fullName evidence="2">N-acetylmuramoyl-L-alanine amidase</fullName>
    </submittedName>
</protein>
<dbReference type="OrthoDB" id="7323510at2"/>
<evidence type="ECO:0000313" key="2">
    <source>
        <dbReference type="EMBL" id="KAA5605403.1"/>
    </source>
</evidence>
<dbReference type="InterPro" id="IPR002508">
    <property type="entry name" value="MurNAc-LAA_cat"/>
</dbReference>
<gene>
    <name evidence="2" type="ORF">F1188_10895</name>
</gene>
<feature type="domain" description="MurNAc-LAA" evidence="1">
    <location>
        <begin position="70"/>
        <end position="180"/>
    </location>
</feature>